<organism evidence="3 4">
    <name type="scientific">Pseudoalteromonas issachenkonii</name>
    <dbReference type="NCBI Taxonomy" id="152297"/>
    <lineage>
        <taxon>Bacteria</taxon>
        <taxon>Pseudomonadati</taxon>
        <taxon>Pseudomonadota</taxon>
        <taxon>Gammaproteobacteria</taxon>
        <taxon>Alteromonadales</taxon>
        <taxon>Pseudoalteromonadaceae</taxon>
        <taxon>Pseudoalteromonas</taxon>
    </lineage>
</organism>
<dbReference type="Pfam" id="PF00534">
    <property type="entry name" value="Glycos_transf_1"/>
    <property type="match status" value="1"/>
</dbReference>
<evidence type="ECO:0000259" key="2">
    <source>
        <dbReference type="Pfam" id="PF00534"/>
    </source>
</evidence>
<evidence type="ECO:0000313" key="4">
    <source>
        <dbReference type="Proteomes" id="UP000217258"/>
    </source>
</evidence>
<dbReference type="Gene3D" id="3.40.50.2000">
    <property type="entry name" value="Glycogen Phosphorylase B"/>
    <property type="match status" value="2"/>
</dbReference>
<proteinExistence type="predicted"/>
<keyword evidence="1" id="KW-0808">Transferase</keyword>
<accession>A0ABM6N255</accession>
<dbReference type="RefSeq" id="WP_058154472.1">
    <property type="nucleotide sequence ID" value="NZ_CP011030.1"/>
</dbReference>
<dbReference type="EMBL" id="CP011030">
    <property type="protein sequence ID" value="ATC90340.1"/>
    <property type="molecule type" value="Genomic_DNA"/>
</dbReference>
<protein>
    <recommendedName>
        <fullName evidence="2">Glycosyl transferase family 1 domain-containing protein</fullName>
    </recommendedName>
</protein>
<dbReference type="CDD" id="cd03801">
    <property type="entry name" value="GT4_PimA-like"/>
    <property type="match status" value="1"/>
</dbReference>
<keyword evidence="4" id="KW-1185">Reference proteome</keyword>
<reference evidence="3 4" key="1">
    <citation type="submission" date="2015-06" db="EMBL/GenBank/DDBJ databases">
        <authorList>
            <person name="Xie B.-B."/>
            <person name="Rong J.-C."/>
            <person name="Qin Q.-L."/>
            <person name="Zhang Y.-Z."/>
        </authorList>
    </citation>
    <scope>NUCLEOTIDE SEQUENCE [LARGE SCALE GENOMIC DNA]</scope>
    <source>
        <strain evidence="3 4">KMM 3549</strain>
    </source>
</reference>
<dbReference type="Proteomes" id="UP000217258">
    <property type="component" value="Chromosome I"/>
</dbReference>
<dbReference type="PANTHER" id="PTHR46401">
    <property type="entry name" value="GLYCOSYLTRANSFERASE WBBK-RELATED"/>
    <property type="match status" value="1"/>
</dbReference>
<name>A0ABM6N255_9GAMM</name>
<evidence type="ECO:0000256" key="1">
    <source>
        <dbReference type="ARBA" id="ARBA00022679"/>
    </source>
</evidence>
<gene>
    <name evidence="3" type="ORF">PISS_a1409</name>
</gene>
<dbReference type="PANTHER" id="PTHR46401:SF2">
    <property type="entry name" value="GLYCOSYLTRANSFERASE WBBK-RELATED"/>
    <property type="match status" value="1"/>
</dbReference>
<dbReference type="SUPFAM" id="SSF53756">
    <property type="entry name" value="UDP-Glycosyltransferase/glycogen phosphorylase"/>
    <property type="match status" value="1"/>
</dbReference>
<dbReference type="InterPro" id="IPR001296">
    <property type="entry name" value="Glyco_trans_1"/>
</dbReference>
<evidence type="ECO:0000313" key="3">
    <source>
        <dbReference type="EMBL" id="ATC90340.1"/>
    </source>
</evidence>
<sequence>MKNKYLLFRVDFSGVSDKLFSELSKKGLQIEEHNIPKIWRLYFFAIITSFSLNYKKWIIKAERKYNLLQKTGWAFRLKSNWCAKIIDSVDVADYAAVIQVSGTFDAMAYSKAKLPFFILTDYTMELAAQKQLQSIKPLLPPSELELLNWYRNETKLYQRADKIIVPSEYITNSLKTFYSIDSEKLVTVGYGSNLLPSSVVKKQIIDPYDIKLLFVGKMFKQKGGEEILAALDLLKSHYPKITLTIVGPRVNPCPNHDSVIYLGRIYDKEKLARLYRQANLFIIHSAYEAFGLVLLEAMAFGTPCIGSNIDAMPDILVKTGAGRVADLGDIDAIKNEILHLIENPLAYKKASIAGINAVNNYYNWEIVSDKFFSAVTEHV</sequence>
<feature type="domain" description="Glycosyl transferase family 1" evidence="2">
    <location>
        <begin position="204"/>
        <end position="351"/>
    </location>
</feature>